<evidence type="ECO:0000313" key="5">
    <source>
        <dbReference type="Proteomes" id="UP000708208"/>
    </source>
</evidence>
<feature type="non-terminal residue" evidence="4">
    <location>
        <position position="1"/>
    </location>
</feature>
<dbReference type="EMBL" id="CAJVCH010006221">
    <property type="protein sequence ID" value="CAG7659296.1"/>
    <property type="molecule type" value="Genomic_DNA"/>
</dbReference>
<sequence>RQVKMIVCTRKLLFTVGVLFLPLFCLEITCAPCVTCDPTSVKNTLLNLLREHENCVSRDPQQIKFYLYNNFGNKDSRREILLNDDSSLETSGYLTGQPLKLLIHGYAETNFDSTFFPENVKDAYLKNQLHSGSGNTNVLVVDSGTLTKPSYKTQLNDRTYFTCYLQAVLNTNVIGERVADMVEFLIKQRKTTPELIHIIGDNLGVHIGGYVGNETTRRFNSKISRLTAIDTALPGFRPNKISTARPMTTDDAKFVDAVNTINQLAFGDADSIGHADFFVNLFLQPDVEGSNHGDSKVGVFQEAMPLGGPIIDSFASFYFAKTVGRSDIMGTSMNSGGHSIFGENCKPGTRGVYFVCFSMVENRPCLFDDAIGASEEMPGKALVKGLGSSLVTQYSQTKQTSCAD</sequence>
<name>A0A8J2NJ31_9HEXA</name>
<dbReference type="GO" id="GO:0016298">
    <property type="term" value="F:lipase activity"/>
    <property type="evidence" value="ECO:0007669"/>
    <property type="project" value="InterPro"/>
</dbReference>
<dbReference type="InterPro" id="IPR013818">
    <property type="entry name" value="Lipase"/>
</dbReference>
<dbReference type="PANTHER" id="PTHR11610">
    <property type="entry name" value="LIPASE"/>
    <property type="match status" value="1"/>
</dbReference>
<dbReference type="InterPro" id="IPR000734">
    <property type="entry name" value="TAG_lipase"/>
</dbReference>
<accession>A0A8J2NJ31</accession>
<comment type="caution">
    <text evidence="4">The sequence shown here is derived from an EMBL/GenBank/DDBJ whole genome shotgun (WGS) entry which is preliminary data.</text>
</comment>
<evidence type="ECO:0000313" key="4">
    <source>
        <dbReference type="EMBL" id="CAG7659296.1"/>
    </source>
</evidence>
<protein>
    <recommendedName>
        <fullName evidence="3">Lipase domain-containing protein</fullName>
    </recommendedName>
</protein>
<evidence type="ECO:0000256" key="2">
    <source>
        <dbReference type="SAM" id="SignalP"/>
    </source>
</evidence>
<keyword evidence="2" id="KW-0732">Signal</keyword>
<feature type="signal peptide" evidence="2">
    <location>
        <begin position="1"/>
        <end position="36"/>
    </location>
</feature>
<dbReference type="Pfam" id="PF00151">
    <property type="entry name" value="Lipase"/>
    <property type="match status" value="1"/>
</dbReference>
<evidence type="ECO:0000256" key="1">
    <source>
        <dbReference type="RuleBase" id="RU004262"/>
    </source>
</evidence>
<keyword evidence="5" id="KW-1185">Reference proteome</keyword>
<dbReference type="Proteomes" id="UP000708208">
    <property type="component" value="Unassembled WGS sequence"/>
</dbReference>
<reference evidence="4" key="1">
    <citation type="submission" date="2021-06" db="EMBL/GenBank/DDBJ databases">
        <authorList>
            <person name="Hodson N. C."/>
            <person name="Mongue J. A."/>
            <person name="Jaron S. K."/>
        </authorList>
    </citation>
    <scope>NUCLEOTIDE SEQUENCE</scope>
</reference>
<dbReference type="AlphaFoldDB" id="A0A8J2NJ31"/>
<gene>
    <name evidence="4" type="ORF">AFUS01_LOCUS1122</name>
</gene>
<comment type="similarity">
    <text evidence="1">Belongs to the AB hydrolase superfamily. Lipase family.</text>
</comment>
<dbReference type="GO" id="GO:0005615">
    <property type="term" value="C:extracellular space"/>
    <property type="evidence" value="ECO:0007669"/>
    <property type="project" value="TreeGrafter"/>
</dbReference>
<dbReference type="GO" id="GO:0016042">
    <property type="term" value="P:lipid catabolic process"/>
    <property type="evidence" value="ECO:0007669"/>
    <property type="project" value="TreeGrafter"/>
</dbReference>
<feature type="domain" description="Lipase" evidence="3">
    <location>
        <begin position="59"/>
        <end position="280"/>
    </location>
</feature>
<feature type="chain" id="PRO_5035214270" description="Lipase domain-containing protein" evidence="2">
    <location>
        <begin position="37"/>
        <end position="404"/>
    </location>
</feature>
<evidence type="ECO:0000259" key="3">
    <source>
        <dbReference type="Pfam" id="PF00151"/>
    </source>
</evidence>
<proteinExistence type="inferred from homology"/>
<organism evidence="4 5">
    <name type="scientific">Allacma fusca</name>
    <dbReference type="NCBI Taxonomy" id="39272"/>
    <lineage>
        <taxon>Eukaryota</taxon>
        <taxon>Metazoa</taxon>
        <taxon>Ecdysozoa</taxon>
        <taxon>Arthropoda</taxon>
        <taxon>Hexapoda</taxon>
        <taxon>Collembola</taxon>
        <taxon>Symphypleona</taxon>
        <taxon>Sminthuridae</taxon>
        <taxon>Allacma</taxon>
    </lineage>
</organism>